<dbReference type="PANTHER" id="PTHR30027:SF3">
    <property type="entry name" value="16S RRNA (URACIL(1498)-N(3))-METHYLTRANSFERASE"/>
    <property type="match status" value="1"/>
</dbReference>
<dbReference type="Pfam" id="PF04452">
    <property type="entry name" value="Methyltrans_RNA"/>
    <property type="match status" value="1"/>
</dbReference>
<gene>
    <name evidence="13" type="ORF">FUA26_00815</name>
</gene>
<evidence type="ECO:0000256" key="3">
    <source>
        <dbReference type="ARBA" id="ARBA00022490"/>
    </source>
</evidence>
<evidence type="ECO:0000256" key="7">
    <source>
        <dbReference type="ARBA" id="ARBA00022691"/>
    </source>
</evidence>
<evidence type="ECO:0000313" key="14">
    <source>
        <dbReference type="Proteomes" id="UP000321790"/>
    </source>
</evidence>
<name>A0A5C7B1K9_9FLAO</name>
<evidence type="ECO:0000256" key="1">
    <source>
        <dbReference type="ARBA" id="ARBA00004496"/>
    </source>
</evidence>
<dbReference type="NCBIfam" id="NF008702">
    <property type="entry name" value="PRK11713.6-1"/>
    <property type="match status" value="1"/>
</dbReference>
<dbReference type="PIRSF" id="PIRSF015601">
    <property type="entry name" value="MTase_slr0722"/>
    <property type="match status" value="1"/>
</dbReference>
<organism evidence="13 14">
    <name type="scientific">Seonamhaeicola algicola</name>
    <dbReference type="NCBI Taxonomy" id="1719036"/>
    <lineage>
        <taxon>Bacteria</taxon>
        <taxon>Pseudomonadati</taxon>
        <taxon>Bacteroidota</taxon>
        <taxon>Flavobacteriia</taxon>
        <taxon>Flavobacteriales</taxon>
        <taxon>Flavobacteriaceae</taxon>
    </lineage>
</organism>
<dbReference type="EMBL" id="VOSC01000005">
    <property type="protein sequence ID" value="TXE15080.1"/>
    <property type="molecule type" value="Genomic_DNA"/>
</dbReference>
<comment type="subcellular location">
    <subcellularLocation>
        <location evidence="1 10">Cytoplasm</location>
    </subcellularLocation>
</comment>
<dbReference type="GO" id="GO:0070475">
    <property type="term" value="P:rRNA base methylation"/>
    <property type="evidence" value="ECO:0007669"/>
    <property type="project" value="TreeGrafter"/>
</dbReference>
<evidence type="ECO:0000256" key="6">
    <source>
        <dbReference type="ARBA" id="ARBA00022679"/>
    </source>
</evidence>
<comment type="function">
    <text evidence="8 10">Specifically methylates the N3 position of the uracil ring of uridine 1498 (m3U1498) in 16S rRNA. Acts on the fully assembled 30S ribosomal subunit.</text>
</comment>
<dbReference type="GO" id="GO:0070042">
    <property type="term" value="F:rRNA (uridine-N3-)-methyltransferase activity"/>
    <property type="evidence" value="ECO:0007669"/>
    <property type="project" value="TreeGrafter"/>
</dbReference>
<dbReference type="Gene3D" id="3.40.1280.10">
    <property type="match status" value="1"/>
</dbReference>
<comment type="catalytic activity">
    <reaction evidence="9 10">
        <text>uridine(1498) in 16S rRNA + S-adenosyl-L-methionine = N(3)-methyluridine(1498) in 16S rRNA + S-adenosyl-L-homocysteine + H(+)</text>
        <dbReference type="Rhea" id="RHEA:42920"/>
        <dbReference type="Rhea" id="RHEA-COMP:10283"/>
        <dbReference type="Rhea" id="RHEA-COMP:10284"/>
        <dbReference type="ChEBI" id="CHEBI:15378"/>
        <dbReference type="ChEBI" id="CHEBI:57856"/>
        <dbReference type="ChEBI" id="CHEBI:59789"/>
        <dbReference type="ChEBI" id="CHEBI:65315"/>
        <dbReference type="ChEBI" id="CHEBI:74502"/>
        <dbReference type="EC" id="2.1.1.193"/>
    </reaction>
</comment>
<dbReference type="InterPro" id="IPR029026">
    <property type="entry name" value="tRNA_m1G_MTases_N"/>
</dbReference>
<dbReference type="OrthoDB" id="9815641at2"/>
<feature type="domain" description="Ribosomal RNA small subunit methyltransferase E PUA-like" evidence="12">
    <location>
        <begin position="19"/>
        <end position="64"/>
    </location>
</feature>
<evidence type="ECO:0000256" key="8">
    <source>
        <dbReference type="ARBA" id="ARBA00025699"/>
    </source>
</evidence>
<evidence type="ECO:0000256" key="9">
    <source>
        <dbReference type="ARBA" id="ARBA00047944"/>
    </source>
</evidence>
<dbReference type="Proteomes" id="UP000321790">
    <property type="component" value="Unassembled WGS sequence"/>
</dbReference>
<dbReference type="InterPro" id="IPR046887">
    <property type="entry name" value="RsmE_PUA-like"/>
</dbReference>
<reference evidence="14" key="1">
    <citation type="submission" date="2019-08" db="EMBL/GenBank/DDBJ databases">
        <title>Seonamhaeicola sediminis sp. nov., isolated from marine sediment.</title>
        <authorList>
            <person name="Cao W.R."/>
        </authorList>
    </citation>
    <scope>NUCLEOTIDE SEQUENCE [LARGE SCALE GENOMIC DNA]</scope>
    <source>
        <strain evidence="14">Gy8</strain>
    </source>
</reference>
<dbReference type="SUPFAM" id="SSF75217">
    <property type="entry name" value="alpha/beta knot"/>
    <property type="match status" value="1"/>
</dbReference>
<dbReference type="CDD" id="cd18084">
    <property type="entry name" value="RsmE-like"/>
    <property type="match status" value="1"/>
</dbReference>
<sequence>MQLFYNPDITENTTQIIFPKDESKHIIKVLRKNIDDVLNITNGNGWLFKAQITMPNINKCIANIISKEKQDKKNYSLHLAVAPTKMNDRYEWFLEKATEIGIDSITPIICDHSERKVIKPERFERILQSAMKQSLHYYIPKLNNAVTFKDFITQNFEGNTYIAHCEETDKKSLKSELKPHTNVTILIGPEGDFSTQEIETALANKFIPVTLGNTRLRTETAAIVACHSVAFVNE</sequence>
<dbReference type="NCBIfam" id="TIGR00046">
    <property type="entry name" value="RsmE family RNA methyltransferase"/>
    <property type="match status" value="1"/>
</dbReference>
<dbReference type="InterPro" id="IPR015947">
    <property type="entry name" value="PUA-like_sf"/>
</dbReference>
<keyword evidence="4 10" id="KW-0698">rRNA processing</keyword>
<keyword evidence="6 10" id="KW-0808">Transferase</keyword>
<dbReference type="AlphaFoldDB" id="A0A5C7B1K9"/>
<dbReference type="RefSeq" id="WP_147130512.1">
    <property type="nucleotide sequence ID" value="NZ_VOSC01000005.1"/>
</dbReference>
<proteinExistence type="inferred from homology"/>
<dbReference type="GO" id="GO:0005737">
    <property type="term" value="C:cytoplasm"/>
    <property type="evidence" value="ECO:0007669"/>
    <property type="project" value="UniProtKB-SubCell"/>
</dbReference>
<comment type="similarity">
    <text evidence="2 10">Belongs to the RNA methyltransferase RsmE family.</text>
</comment>
<evidence type="ECO:0000313" key="13">
    <source>
        <dbReference type="EMBL" id="TXE15080.1"/>
    </source>
</evidence>
<keyword evidence="7 10" id="KW-0949">S-adenosyl-L-methionine</keyword>
<evidence type="ECO:0000256" key="4">
    <source>
        <dbReference type="ARBA" id="ARBA00022552"/>
    </source>
</evidence>
<dbReference type="Pfam" id="PF20260">
    <property type="entry name" value="PUA_4"/>
    <property type="match status" value="1"/>
</dbReference>
<feature type="domain" description="Ribosomal RNA small subunit methyltransferase E methyltransferase" evidence="11">
    <location>
        <begin position="73"/>
        <end position="228"/>
    </location>
</feature>
<dbReference type="Gene3D" id="2.40.240.20">
    <property type="entry name" value="Hypothetical PUA domain-like, domain 1"/>
    <property type="match status" value="1"/>
</dbReference>
<dbReference type="InterPro" id="IPR029028">
    <property type="entry name" value="Alpha/beta_knot_MTases"/>
</dbReference>
<accession>A0A5C7B1K9</accession>
<evidence type="ECO:0000259" key="11">
    <source>
        <dbReference type="Pfam" id="PF04452"/>
    </source>
</evidence>
<dbReference type="SUPFAM" id="SSF88697">
    <property type="entry name" value="PUA domain-like"/>
    <property type="match status" value="1"/>
</dbReference>
<evidence type="ECO:0000256" key="5">
    <source>
        <dbReference type="ARBA" id="ARBA00022603"/>
    </source>
</evidence>
<evidence type="ECO:0000259" key="12">
    <source>
        <dbReference type="Pfam" id="PF20260"/>
    </source>
</evidence>
<evidence type="ECO:0000256" key="10">
    <source>
        <dbReference type="PIRNR" id="PIRNR015601"/>
    </source>
</evidence>
<dbReference type="EC" id="2.1.1.193" evidence="10"/>
<dbReference type="InterPro" id="IPR046886">
    <property type="entry name" value="RsmE_MTase_dom"/>
</dbReference>
<comment type="caution">
    <text evidence="13">The sequence shown here is derived from an EMBL/GenBank/DDBJ whole genome shotgun (WGS) entry which is preliminary data.</text>
</comment>
<keyword evidence="14" id="KW-1185">Reference proteome</keyword>
<protein>
    <recommendedName>
        <fullName evidence="10">Ribosomal RNA small subunit methyltransferase E</fullName>
        <ecNumber evidence="10">2.1.1.193</ecNumber>
    </recommendedName>
</protein>
<dbReference type="PANTHER" id="PTHR30027">
    <property type="entry name" value="RIBOSOMAL RNA SMALL SUBUNIT METHYLTRANSFERASE E"/>
    <property type="match status" value="1"/>
</dbReference>
<dbReference type="InterPro" id="IPR006700">
    <property type="entry name" value="RsmE"/>
</dbReference>
<evidence type="ECO:0000256" key="2">
    <source>
        <dbReference type="ARBA" id="ARBA00005528"/>
    </source>
</evidence>
<keyword evidence="5 10" id="KW-0489">Methyltransferase</keyword>
<keyword evidence="3 10" id="KW-0963">Cytoplasm</keyword>